<evidence type="ECO:0000256" key="1">
    <source>
        <dbReference type="SAM" id="SignalP"/>
    </source>
</evidence>
<keyword evidence="1" id="KW-0732">Signal</keyword>
<dbReference type="OrthoDB" id="8908424at2"/>
<dbReference type="Proteomes" id="UP000182836">
    <property type="component" value="Unassembled WGS sequence"/>
</dbReference>
<dbReference type="RefSeq" id="WP_043068857.1">
    <property type="nucleotide sequence ID" value="NZ_BJOA01000226.1"/>
</dbReference>
<keyword evidence="4" id="KW-1185">Reference proteome</keyword>
<dbReference type="PATRIC" id="fig|47500.8.peg.4512"/>
<dbReference type="GeneID" id="42305939"/>
<reference evidence="3 5" key="2">
    <citation type="submission" date="2016-10" db="EMBL/GenBank/DDBJ databases">
        <authorList>
            <person name="de Groot N.N."/>
        </authorList>
    </citation>
    <scope>NUCLEOTIDE SEQUENCE [LARGE SCALE GENOMIC DNA]</scope>
    <source>
        <strain evidence="3 5">DSM 2895</strain>
    </source>
</reference>
<evidence type="ECO:0000313" key="3">
    <source>
        <dbReference type="EMBL" id="SDI72646.1"/>
    </source>
</evidence>
<dbReference type="EMBL" id="LGUG01000004">
    <property type="protein sequence ID" value="KON96132.1"/>
    <property type="molecule type" value="Genomic_DNA"/>
</dbReference>
<feature type="signal peptide" evidence="1">
    <location>
        <begin position="1"/>
        <end position="24"/>
    </location>
</feature>
<protein>
    <submittedName>
        <fullName evidence="2">Uncharacterized protein</fullName>
    </submittedName>
</protein>
<feature type="chain" id="PRO_5010414731" evidence="1">
    <location>
        <begin position="25"/>
        <end position="94"/>
    </location>
</feature>
<evidence type="ECO:0000313" key="2">
    <source>
        <dbReference type="EMBL" id="KON96132.1"/>
    </source>
</evidence>
<organism evidence="2 4">
    <name type="scientific">Aneurinibacillus migulanus</name>
    <name type="common">Bacillus migulanus</name>
    <dbReference type="NCBI Taxonomy" id="47500"/>
    <lineage>
        <taxon>Bacteria</taxon>
        <taxon>Bacillati</taxon>
        <taxon>Bacillota</taxon>
        <taxon>Bacilli</taxon>
        <taxon>Bacillales</taxon>
        <taxon>Paenibacillaceae</taxon>
        <taxon>Aneurinibacillus group</taxon>
        <taxon>Aneurinibacillus</taxon>
    </lineage>
</organism>
<dbReference type="EMBL" id="FNED01000007">
    <property type="protein sequence ID" value="SDI72646.1"/>
    <property type="molecule type" value="Genomic_DNA"/>
</dbReference>
<dbReference type="AlphaFoldDB" id="A0A0D1X6J4"/>
<dbReference type="Proteomes" id="UP000037269">
    <property type="component" value="Unassembled WGS sequence"/>
</dbReference>
<evidence type="ECO:0000313" key="4">
    <source>
        <dbReference type="Proteomes" id="UP000037269"/>
    </source>
</evidence>
<name>A0A0D1X6J4_ANEMI</name>
<accession>A0A0D1X6J4</accession>
<sequence length="94" mass="10352">MKKKLIGGFIIATMAFSGAGAVSAANISSLNRVDLSNMDIETALQLVQSQRSQLLDSQLKNQNLSNKRNEAFDVMTNFLKKMQDSRSSIIGNMR</sequence>
<evidence type="ECO:0000313" key="5">
    <source>
        <dbReference type="Proteomes" id="UP000182836"/>
    </source>
</evidence>
<gene>
    <name evidence="2" type="ORF">AF333_12210</name>
    <name evidence="3" type="ORF">SAMN04487909_10711</name>
</gene>
<reference evidence="2 4" key="1">
    <citation type="submission" date="2015-07" db="EMBL/GenBank/DDBJ databases">
        <title>Fjat-14205 dsm 2895.</title>
        <authorList>
            <person name="Liu B."/>
            <person name="Wang J."/>
            <person name="Zhu Y."/>
            <person name="Liu G."/>
            <person name="Chen Q."/>
            <person name="Chen Z."/>
            <person name="Lan J."/>
            <person name="Che J."/>
            <person name="Ge C."/>
            <person name="Shi H."/>
            <person name="Pan Z."/>
            <person name="Liu X."/>
        </authorList>
    </citation>
    <scope>NUCLEOTIDE SEQUENCE [LARGE SCALE GENOMIC DNA]</scope>
    <source>
        <strain evidence="2 4">DSM 2895</strain>
    </source>
</reference>
<proteinExistence type="predicted"/>